<evidence type="ECO:0000313" key="3">
    <source>
        <dbReference type="EMBL" id="KAH6683547.1"/>
    </source>
</evidence>
<feature type="chain" id="PRO_5040243526" evidence="1">
    <location>
        <begin position="16"/>
        <end position="421"/>
    </location>
</feature>
<dbReference type="EMBL" id="JAGSXJ010000017">
    <property type="protein sequence ID" value="KAH6683547.1"/>
    <property type="molecule type" value="Genomic_DNA"/>
</dbReference>
<dbReference type="GO" id="GO:0016788">
    <property type="term" value="F:hydrolase activity, acting on ester bonds"/>
    <property type="evidence" value="ECO:0007669"/>
    <property type="project" value="TreeGrafter"/>
</dbReference>
<dbReference type="Gene3D" id="3.60.21.10">
    <property type="match status" value="1"/>
</dbReference>
<accession>A0A9P8V865</accession>
<gene>
    <name evidence="3" type="ORF">F5X68DRAFT_242396</name>
</gene>
<dbReference type="Proteomes" id="UP000770015">
    <property type="component" value="Unassembled WGS sequence"/>
</dbReference>
<dbReference type="CDD" id="cd07383">
    <property type="entry name" value="MPP_Dcr2"/>
    <property type="match status" value="1"/>
</dbReference>
<dbReference type="PANTHER" id="PTHR32440:SF11">
    <property type="entry name" value="METALLOPHOSPHOESTERASE DOMAIN-CONTAINING PROTEIN"/>
    <property type="match status" value="1"/>
</dbReference>
<protein>
    <submittedName>
        <fullName evidence="3">Metallo-dependent phosphatase-like protein</fullName>
    </submittedName>
</protein>
<keyword evidence="1" id="KW-0732">Signal</keyword>
<dbReference type="OrthoDB" id="783096at2759"/>
<evidence type="ECO:0000313" key="4">
    <source>
        <dbReference type="Proteomes" id="UP000770015"/>
    </source>
</evidence>
<dbReference type="InterPro" id="IPR004843">
    <property type="entry name" value="Calcineurin-like_PHP"/>
</dbReference>
<evidence type="ECO:0000256" key="1">
    <source>
        <dbReference type="SAM" id="SignalP"/>
    </source>
</evidence>
<evidence type="ECO:0000259" key="2">
    <source>
        <dbReference type="Pfam" id="PF00149"/>
    </source>
</evidence>
<comment type="caution">
    <text evidence="3">The sequence shown here is derived from an EMBL/GenBank/DDBJ whole genome shotgun (WGS) entry which is preliminary data.</text>
</comment>
<dbReference type="AlphaFoldDB" id="A0A9P8V865"/>
<name>A0A9P8V865_9PEZI</name>
<proteinExistence type="predicted"/>
<reference evidence="3" key="1">
    <citation type="journal article" date="2021" name="Nat. Commun.">
        <title>Genetic determinants of endophytism in the Arabidopsis root mycobiome.</title>
        <authorList>
            <person name="Mesny F."/>
            <person name="Miyauchi S."/>
            <person name="Thiergart T."/>
            <person name="Pickel B."/>
            <person name="Atanasova L."/>
            <person name="Karlsson M."/>
            <person name="Huettel B."/>
            <person name="Barry K.W."/>
            <person name="Haridas S."/>
            <person name="Chen C."/>
            <person name="Bauer D."/>
            <person name="Andreopoulos W."/>
            <person name="Pangilinan J."/>
            <person name="LaButti K."/>
            <person name="Riley R."/>
            <person name="Lipzen A."/>
            <person name="Clum A."/>
            <person name="Drula E."/>
            <person name="Henrissat B."/>
            <person name="Kohler A."/>
            <person name="Grigoriev I.V."/>
            <person name="Martin F.M."/>
            <person name="Hacquard S."/>
        </authorList>
    </citation>
    <scope>NUCLEOTIDE SEQUENCE</scope>
    <source>
        <strain evidence="3">MPI-SDFR-AT-0117</strain>
    </source>
</reference>
<keyword evidence="4" id="KW-1185">Reference proteome</keyword>
<feature type="signal peptide" evidence="1">
    <location>
        <begin position="1"/>
        <end position="15"/>
    </location>
</feature>
<dbReference type="Pfam" id="PF00149">
    <property type="entry name" value="Metallophos"/>
    <property type="match status" value="1"/>
</dbReference>
<dbReference type="InterPro" id="IPR029052">
    <property type="entry name" value="Metallo-depent_PP-like"/>
</dbReference>
<sequence length="421" mass="45548">MLPLLALTLPSLALALREGRNGPGQPLTFKSDGTFQITIIEDLHYGEAPSSYGPVQDALTTSTISNLLASEPSTDFVIINGDLISRDNIFAANTTAYVDQALAPIAARGLTFASLHGNHDPGYNRSVEALLAREHLTPGSRTRSSVPDPQRVGATNYRLPIFPPDCGDAKNTCGCTPEVILWFFDSRSGFAYQALNPDGTRIQRPNWVDADVVSWFLSENARITKKYGRVIPSLVFTHIPISAFRAIGTAPGLVDPVRNPGLNDQTIATQADGFCPDGAFNGTCAYGGQDVPLMRALASTPGLLGLFSAHIHGQSWCYKWTKDSPLGDFPVKPEGDGLNICFGQRTGYGGNGNWQRGARNLLLSREGITKGELDTWIRLEDNEVVGEVSLNATFGEDVYKASPNKKTYCEECLLLGKPRSD</sequence>
<dbReference type="PANTHER" id="PTHR32440">
    <property type="entry name" value="PHOSPHATASE DCR2-RELATED-RELATED"/>
    <property type="match status" value="1"/>
</dbReference>
<feature type="domain" description="Calcineurin-like phosphoesterase" evidence="2">
    <location>
        <begin position="37"/>
        <end position="130"/>
    </location>
</feature>
<dbReference type="GO" id="GO:0005737">
    <property type="term" value="C:cytoplasm"/>
    <property type="evidence" value="ECO:0007669"/>
    <property type="project" value="TreeGrafter"/>
</dbReference>
<organism evidence="3 4">
    <name type="scientific">Plectosphaerella plurivora</name>
    <dbReference type="NCBI Taxonomy" id="936078"/>
    <lineage>
        <taxon>Eukaryota</taxon>
        <taxon>Fungi</taxon>
        <taxon>Dikarya</taxon>
        <taxon>Ascomycota</taxon>
        <taxon>Pezizomycotina</taxon>
        <taxon>Sordariomycetes</taxon>
        <taxon>Hypocreomycetidae</taxon>
        <taxon>Glomerellales</taxon>
        <taxon>Plectosphaerellaceae</taxon>
        <taxon>Plectosphaerella</taxon>
    </lineage>
</organism>
<dbReference type="SUPFAM" id="SSF56300">
    <property type="entry name" value="Metallo-dependent phosphatases"/>
    <property type="match status" value="1"/>
</dbReference>